<dbReference type="InterPro" id="IPR052710">
    <property type="entry name" value="CAAX_protease"/>
</dbReference>
<keyword evidence="3" id="KW-0378">Hydrolase</keyword>
<dbReference type="PANTHER" id="PTHR36435:SF1">
    <property type="entry name" value="CAAX AMINO TERMINAL PROTEASE FAMILY PROTEIN"/>
    <property type="match status" value="1"/>
</dbReference>
<dbReference type="HOGENOM" id="CLU_057837_1_0_9"/>
<dbReference type="PANTHER" id="PTHR36435">
    <property type="entry name" value="SLR1288 PROTEIN"/>
    <property type="match status" value="1"/>
</dbReference>
<feature type="transmembrane region" description="Helical" evidence="1">
    <location>
        <begin position="38"/>
        <end position="54"/>
    </location>
</feature>
<name>M1ZBJ7_9FIRM</name>
<evidence type="ECO:0000256" key="1">
    <source>
        <dbReference type="SAM" id="Phobius"/>
    </source>
</evidence>
<dbReference type="InterPro" id="IPR003675">
    <property type="entry name" value="Rce1/LyrA-like_dom"/>
</dbReference>
<keyword evidence="1" id="KW-1133">Transmembrane helix</keyword>
<accession>M1ZBJ7</accession>
<evidence type="ECO:0000313" key="4">
    <source>
        <dbReference type="Proteomes" id="UP000245423"/>
    </source>
</evidence>
<feature type="transmembrane region" description="Helical" evidence="1">
    <location>
        <begin position="221"/>
        <end position="244"/>
    </location>
</feature>
<dbReference type="GO" id="GO:0080120">
    <property type="term" value="P:CAAX-box protein maturation"/>
    <property type="evidence" value="ECO:0007669"/>
    <property type="project" value="UniProtKB-ARBA"/>
</dbReference>
<keyword evidence="1" id="KW-0812">Transmembrane</keyword>
<keyword evidence="3" id="KW-0645">Protease</keyword>
<evidence type="ECO:0000313" key="3">
    <source>
        <dbReference type="EMBL" id="SHD78286.1"/>
    </source>
</evidence>
<keyword evidence="1" id="KW-0472">Membrane</keyword>
<dbReference type="Proteomes" id="UP000245423">
    <property type="component" value="Chromosome 1"/>
</dbReference>
<dbReference type="GO" id="GO:0004175">
    <property type="term" value="F:endopeptidase activity"/>
    <property type="evidence" value="ECO:0007669"/>
    <property type="project" value="UniProtKB-ARBA"/>
</dbReference>
<protein>
    <submittedName>
        <fullName evidence="3">Putative CAAX amino terminal protease</fullName>
    </submittedName>
</protein>
<feature type="transmembrane region" description="Helical" evidence="1">
    <location>
        <begin position="265"/>
        <end position="284"/>
    </location>
</feature>
<evidence type="ECO:0000259" key="2">
    <source>
        <dbReference type="Pfam" id="PF02517"/>
    </source>
</evidence>
<dbReference type="RefSeq" id="WP_005585355.1">
    <property type="nucleotide sequence ID" value="NZ_LT669839.1"/>
</dbReference>
<organism evidence="3 4">
    <name type="scientific">[Clostridium] ultunense Esp</name>
    <dbReference type="NCBI Taxonomy" id="1288971"/>
    <lineage>
        <taxon>Bacteria</taxon>
        <taxon>Bacillati</taxon>
        <taxon>Bacillota</taxon>
        <taxon>Tissierellia</taxon>
        <taxon>Tissierellales</taxon>
        <taxon>Tepidimicrobiaceae</taxon>
        <taxon>Schnuerera</taxon>
    </lineage>
</organism>
<gene>
    <name evidence="3" type="ORF">CUESP1_2958</name>
</gene>
<feature type="transmembrane region" description="Helical" evidence="1">
    <location>
        <begin position="145"/>
        <end position="162"/>
    </location>
</feature>
<feature type="domain" description="CAAX prenyl protease 2/Lysostaphin resistance protein A-like" evidence="2">
    <location>
        <begin position="114"/>
        <end position="199"/>
    </location>
</feature>
<feature type="transmembrane region" description="Helical" evidence="1">
    <location>
        <begin position="12"/>
        <end position="32"/>
    </location>
</feature>
<feature type="transmembrane region" description="Helical" evidence="1">
    <location>
        <begin position="168"/>
        <end position="185"/>
    </location>
</feature>
<dbReference type="AlphaFoldDB" id="M1ZBJ7"/>
<feature type="transmembrane region" description="Helical" evidence="1">
    <location>
        <begin position="74"/>
        <end position="94"/>
    </location>
</feature>
<keyword evidence="4" id="KW-1185">Reference proteome</keyword>
<sequence length="285" mass="32599">MEGKVLKQERTIYKVNLFYLLVIIWSIIVQFLPIPFNAYQYVTFLLPISIYLFINRQDAERILKPNILNFESTIIIFIIWFCTLPIMISIVTLYTKLFGNALADIIAENSHDTFIGNLLFTAVTPAIFEEMLMRGIILDGYRNKSNFVAALMNGLLFGMLHLNSFQFFHTFIAGFIASYLVFATGSIYAGMIIHFINNGFPIFMDYLFPPDPDVGYASSPNFINCFVSVTFSIVAIYMLIRFLAKVNDIDLSNEKDTSDEKIFNCPLIISIILFILFSILLVILL</sequence>
<dbReference type="GO" id="GO:0006508">
    <property type="term" value="P:proteolysis"/>
    <property type="evidence" value="ECO:0007669"/>
    <property type="project" value="UniProtKB-KW"/>
</dbReference>
<dbReference type="OrthoDB" id="2035856at2"/>
<proteinExistence type="predicted"/>
<dbReference type="EMBL" id="LT669839">
    <property type="protein sequence ID" value="SHD78286.1"/>
    <property type="molecule type" value="Genomic_DNA"/>
</dbReference>
<dbReference type="Pfam" id="PF02517">
    <property type="entry name" value="Rce1-like"/>
    <property type="match status" value="1"/>
</dbReference>
<reference evidence="3 4" key="1">
    <citation type="submission" date="2016-11" db="EMBL/GenBank/DDBJ databases">
        <authorList>
            <person name="Manzoor S."/>
        </authorList>
    </citation>
    <scope>NUCLEOTIDE SEQUENCE [LARGE SCALE GENOMIC DNA]</scope>
    <source>
        <strain evidence="3">Clostridium ultunense strain Esp</strain>
    </source>
</reference>